<keyword evidence="6" id="KW-0378">Hydrolase</keyword>
<sequence>MIPRLLATWDALSATPVLWLTFTLMAYIAALWLYRRCDSNPLLLPVLTAVIVVVGALLLTGTPYPVYEQGTELLIFFIGPATVALAVPLYGQLPQLKRMWKPVCVALLAGSVTAIVSSVGIAWVLGASLETMLSLAPKSATTPIAMEVTRVVGGLPSFATVAVAITGISGAIMTSWLLALVGIKDPVVKGFTLGLTAHAIGTARAFQFGERAGASSALAMSLNGILTAILVPILLAMAGLFHFG</sequence>
<accession>A0A366HJT8</accession>
<gene>
    <name evidence="6" type="ORF">DFR37_101239</name>
</gene>
<dbReference type="GO" id="GO:0016020">
    <property type="term" value="C:membrane"/>
    <property type="evidence" value="ECO:0007669"/>
    <property type="project" value="UniProtKB-SubCell"/>
</dbReference>
<evidence type="ECO:0000256" key="3">
    <source>
        <dbReference type="ARBA" id="ARBA00022989"/>
    </source>
</evidence>
<comment type="subcellular location">
    <subcellularLocation>
        <location evidence="1">Membrane</location>
        <topology evidence="1">Multi-pass membrane protein</topology>
    </subcellularLocation>
</comment>
<evidence type="ECO:0000256" key="4">
    <source>
        <dbReference type="ARBA" id="ARBA00023136"/>
    </source>
</evidence>
<evidence type="ECO:0000256" key="1">
    <source>
        <dbReference type="ARBA" id="ARBA00004141"/>
    </source>
</evidence>
<keyword evidence="7" id="KW-1185">Reference proteome</keyword>
<dbReference type="PANTHER" id="PTHR30249">
    <property type="entry name" value="PUTATIVE SEROTONIN TRANSPORTER"/>
    <property type="match status" value="1"/>
</dbReference>
<dbReference type="EMBL" id="QNRQ01000001">
    <property type="protein sequence ID" value="RBP43114.1"/>
    <property type="molecule type" value="Genomic_DNA"/>
</dbReference>
<dbReference type="Pfam" id="PF04172">
    <property type="entry name" value="LrgB"/>
    <property type="match status" value="1"/>
</dbReference>
<keyword evidence="2 5" id="KW-0812">Transmembrane</keyword>
<reference evidence="6 7" key="1">
    <citation type="submission" date="2018-06" db="EMBL/GenBank/DDBJ databases">
        <title>Genomic Encyclopedia of Type Strains, Phase IV (KMG-IV): sequencing the most valuable type-strain genomes for metagenomic binning, comparative biology and taxonomic classification.</title>
        <authorList>
            <person name="Goeker M."/>
        </authorList>
    </citation>
    <scope>NUCLEOTIDE SEQUENCE [LARGE SCALE GENOMIC DNA]</scope>
    <source>
        <strain evidence="6 7">DSM 25520</strain>
    </source>
</reference>
<organism evidence="6 7">
    <name type="scientific">Eoetvoesiella caeni</name>
    <dbReference type="NCBI Taxonomy" id="645616"/>
    <lineage>
        <taxon>Bacteria</taxon>
        <taxon>Pseudomonadati</taxon>
        <taxon>Pseudomonadota</taxon>
        <taxon>Betaproteobacteria</taxon>
        <taxon>Burkholderiales</taxon>
        <taxon>Alcaligenaceae</taxon>
        <taxon>Eoetvoesiella</taxon>
    </lineage>
</organism>
<dbReference type="Proteomes" id="UP000253628">
    <property type="component" value="Unassembled WGS sequence"/>
</dbReference>
<evidence type="ECO:0000313" key="7">
    <source>
        <dbReference type="Proteomes" id="UP000253628"/>
    </source>
</evidence>
<feature type="transmembrane region" description="Helical" evidence="5">
    <location>
        <begin position="187"/>
        <end position="206"/>
    </location>
</feature>
<dbReference type="RefSeq" id="WP_242341681.1">
    <property type="nucleotide sequence ID" value="NZ_JACCEU010000001.1"/>
</dbReference>
<proteinExistence type="predicted"/>
<feature type="transmembrane region" description="Helical" evidence="5">
    <location>
        <begin position="41"/>
        <end position="61"/>
    </location>
</feature>
<keyword evidence="3 5" id="KW-1133">Transmembrane helix</keyword>
<dbReference type="InterPro" id="IPR007300">
    <property type="entry name" value="CidB/LrgB"/>
</dbReference>
<evidence type="ECO:0000256" key="5">
    <source>
        <dbReference type="SAM" id="Phobius"/>
    </source>
</evidence>
<feature type="transmembrane region" description="Helical" evidence="5">
    <location>
        <begin position="218"/>
        <end position="241"/>
    </location>
</feature>
<evidence type="ECO:0000313" key="6">
    <source>
        <dbReference type="EMBL" id="RBP43114.1"/>
    </source>
</evidence>
<dbReference type="PANTHER" id="PTHR30249:SF0">
    <property type="entry name" value="PLASTIDAL GLYCOLATE_GLYCERATE TRANSLOCATOR 1, CHLOROPLASTIC"/>
    <property type="match status" value="1"/>
</dbReference>
<evidence type="ECO:0000256" key="2">
    <source>
        <dbReference type="ARBA" id="ARBA00022692"/>
    </source>
</evidence>
<dbReference type="AlphaFoldDB" id="A0A366HJT8"/>
<feature type="transmembrane region" description="Helical" evidence="5">
    <location>
        <begin position="103"/>
        <end position="125"/>
    </location>
</feature>
<keyword evidence="4 5" id="KW-0472">Membrane</keyword>
<dbReference type="GO" id="GO:0016787">
    <property type="term" value="F:hydrolase activity"/>
    <property type="evidence" value="ECO:0007669"/>
    <property type="project" value="UniProtKB-KW"/>
</dbReference>
<feature type="transmembrane region" description="Helical" evidence="5">
    <location>
        <begin position="12"/>
        <end position="34"/>
    </location>
</feature>
<feature type="transmembrane region" description="Helical" evidence="5">
    <location>
        <begin position="73"/>
        <end position="91"/>
    </location>
</feature>
<feature type="transmembrane region" description="Helical" evidence="5">
    <location>
        <begin position="158"/>
        <end position="180"/>
    </location>
</feature>
<name>A0A366HJT8_9BURK</name>
<protein>
    <submittedName>
        <fullName evidence="6">Putative murein hydrolase (TIGR00659 family)</fullName>
    </submittedName>
</protein>
<comment type="caution">
    <text evidence="6">The sequence shown here is derived from an EMBL/GenBank/DDBJ whole genome shotgun (WGS) entry which is preliminary data.</text>
</comment>